<keyword evidence="1" id="KW-0175">Coiled coil</keyword>
<dbReference type="RefSeq" id="WP_275567581.1">
    <property type="nucleotide sequence ID" value="NZ_JARGYC010000028.1"/>
</dbReference>
<evidence type="ECO:0000256" key="1">
    <source>
        <dbReference type="SAM" id="Coils"/>
    </source>
</evidence>
<name>A0AAE3NUY1_9RHOB</name>
<dbReference type="Proteomes" id="UP001220964">
    <property type="component" value="Unassembled WGS sequence"/>
</dbReference>
<sequence>MTEIAELQRRLSEALERIGGGVEALEAPRAAPAADPEELRRLTEALEAEKELTAQLEVRVRAQKEKTERQGRELQTEIDRLKQELADAEIQAQRMRRTNTQLRQSIQALREAAEEGVAEPHLINQAMSSELEGLRVAREGDRAEMDAILGELKPLLEETRDA</sequence>
<feature type="coiled-coil region" evidence="1">
    <location>
        <begin position="39"/>
        <end position="115"/>
    </location>
</feature>
<keyword evidence="3" id="KW-1185">Reference proteome</keyword>
<evidence type="ECO:0000313" key="3">
    <source>
        <dbReference type="Proteomes" id="UP001220964"/>
    </source>
</evidence>
<reference evidence="2" key="1">
    <citation type="submission" date="2023-03" db="EMBL/GenBank/DDBJ databases">
        <title>Multiphase analysis and comparison of six strains from genera Psychromarinibacter, Lutimaribacter, and Maritimibacter, including a novel species: Psychromarinibacter sediminicola sp. nov.</title>
        <authorList>
            <person name="Wang Y.-H."/>
            <person name="Ye M.-Q."/>
            <person name="Du Z.-J."/>
        </authorList>
    </citation>
    <scope>NUCLEOTIDE SEQUENCE</scope>
    <source>
        <strain evidence="2">C21-152</strain>
    </source>
</reference>
<dbReference type="EMBL" id="JARGYC010000028">
    <property type="protein sequence ID" value="MDF0601440.1"/>
    <property type="molecule type" value="Genomic_DNA"/>
</dbReference>
<proteinExistence type="predicted"/>
<evidence type="ECO:0000313" key="2">
    <source>
        <dbReference type="EMBL" id="MDF0601440.1"/>
    </source>
</evidence>
<dbReference type="AlphaFoldDB" id="A0AAE3NUY1"/>
<accession>A0AAE3NUY1</accession>
<comment type="caution">
    <text evidence="2">The sequence shown here is derived from an EMBL/GenBank/DDBJ whole genome shotgun (WGS) entry which is preliminary data.</text>
</comment>
<organism evidence="2 3">
    <name type="scientific">Psychromarinibacter sediminicola</name>
    <dbReference type="NCBI Taxonomy" id="3033385"/>
    <lineage>
        <taxon>Bacteria</taxon>
        <taxon>Pseudomonadati</taxon>
        <taxon>Pseudomonadota</taxon>
        <taxon>Alphaproteobacteria</taxon>
        <taxon>Rhodobacterales</taxon>
        <taxon>Paracoccaceae</taxon>
        <taxon>Psychromarinibacter</taxon>
    </lineage>
</organism>
<protein>
    <submittedName>
        <fullName evidence="2">Uncharacterized protein</fullName>
    </submittedName>
</protein>
<gene>
    <name evidence="2" type="ORF">P1J78_11910</name>
</gene>